<name>A0ABN9HHY3_9NEOB</name>
<dbReference type="EMBL" id="CATNWA010021103">
    <property type="protein sequence ID" value="CAI9621365.1"/>
    <property type="molecule type" value="Genomic_DNA"/>
</dbReference>
<comment type="caution">
    <text evidence="1">The sequence shown here is derived from an EMBL/GenBank/DDBJ whole genome shotgun (WGS) entry which is preliminary data.</text>
</comment>
<proteinExistence type="predicted"/>
<evidence type="ECO:0000313" key="1">
    <source>
        <dbReference type="EMBL" id="CAI9621365.1"/>
    </source>
</evidence>
<organism evidence="1 2">
    <name type="scientific">Staurois parvus</name>
    <dbReference type="NCBI Taxonomy" id="386267"/>
    <lineage>
        <taxon>Eukaryota</taxon>
        <taxon>Metazoa</taxon>
        <taxon>Chordata</taxon>
        <taxon>Craniata</taxon>
        <taxon>Vertebrata</taxon>
        <taxon>Euteleostomi</taxon>
        <taxon>Amphibia</taxon>
        <taxon>Batrachia</taxon>
        <taxon>Anura</taxon>
        <taxon>Neobatrachia</taxon>
        <taxon>Ranoidea</taxon>
        <taxon>Ranidae</taxon>
        <taxon>Staurois</taxon>
    </lineage>
</organism>
<gene>
    <name evidence="1" type="ORF">SPARVUS_LOCUS16137837</name>
</gene>
<keyword evidence="2" id="KW-1185">Reference proteome</keyword>
<reference evidence="1" key="1">
    <citation type="submission" date="2023-05" db="EMBL/GenBank/DDBJ databases">
        <authorList>
            <person name="Stuckert A."/>
        </authorList>
    </citation>
    <scope>NUCLEOTIDE SEQUENCE</scope>
</reference>
<sequence length="102" mass="11908">MVDNTCKSSRSLSVRETALKVLTRWYYTPSRLHRLFPQTSPLCFRGCGLTGTLVHIFWDCPSISLIWCRISEVAPHWRVPQYAYLYRPVYWGLISRGSLMPL</sequence>
<protein>
    <recommendedName>
        <fullName evidence="3">Reverse transcriptase zinc-binding domain-containing protein</fullName>
    </recommendedName>
</protein>
<dbReference type="Proteomes" id="UP001162483">
    <property type="component" value="Unassembled WGS sequence"/>
</dbReference>
<evidence type="ECO:0008006" key="3">
    <source>
        <dbReference type="Google" id="ProtNLM"/>
    </source>
</evidence>
<evidence type="ECO:0000313" key="2">
    <source>
        <dbReference type="Proteomes" id="UP001162483"/>
    </source>
</evidence>
<accession>A0ABN9HHY3</accession>